<feature type="non-terminal residue" evidence="2">
    <location>
        <position position="1"/>
    </location>
</feature>
<accession>A0A392SD78</accession>
<feature type="compositionally biased region" description="Basic residues" evidence="1">
    <location>
        <begin position="59"/>
        <end position="68"/>
    </location>
</feature>
<dbReference type="Proteomes" id="UP000265520">
    <property type="component" value="Unassembled WGS sequence"/>
</dbReference>
<keyword evidence="3" id="KW-1185">Reference proteome</keyword>
<proteinExistence type="predicted"/>
<reference evidence="2 3" key="1">
    <citation type="journal article" date="2018" name="Front. Plant Sci.">
        <title>Red Clover (Trifolium pratense) and Zigzag Clover (T. medium) - A Picture of Genomic Similarities and Differences.</title>
        <authorList>
            <person name="Dluhosova J."/>
            <person name="Istvanek J."/>
            <person name="Nedelnik J."/>
            <person name="Repkova J."/>
        </authorList>
    </citation>
    <scope>NUCLEOTIDE SEQUENCE [LARGE SCALE GENOMIC DNA]</scope>
    <source>
        <strain evidence="3">cv. 10/8</strain>
        <tissue evidence="2">Leaf</tissue>
    </source>
</reference>
<protein>
    <submittedName>
        <fullName evidence="2">Sulfate transporter</fullName>
    </submittedName>
</protein>
<feature type="compositionally biased region" description="Polar residues" evidence="1">
    <location>
        <begin position="77"/>
        <end position="93"/>
    </location>
</feature>
<name>A0A392SD78_9FABA</name>
<sequence length="105" mass="11966">KRVLKEGRPDVCQHREVLPGQKKRKVGGLLRHSIYNLKKVARLASKDRREVLDVLKKNVRSRRGRKGGNRSCEMVHQGSTGDKSSSASVNNDWKNWVVMQGTDQM</sequence>
<feature type="region of interest" description="Disordered" evidence="1">
    <location>
        <begin position="59"/>
        <end position="95"/>
    </location>
</feature>
<evidence type="ECO:0000256" key="1">
    <source>
        <dbReference type="SAM" id="MobiDB-lite"/>
    </source>
</evidence>
<dbReference type="AlphaFoldDB" id="A0A392SD78"/>
<evidence type="ECO:0000313" key="2">
    <source>
        <dbReference type="EMBL" id="MCI46871.1"/>
    </source>
</evidence>
<feature type="non-terminal residue" evidence="2">
    <location>
        <position position="105"/>
    </location>
</feature>
<evidence type="ECO:0000313" key="3">
    <source>
        <dbReference type="Proteomes" id="UP000265520"/>
    </source>
</evidence>
<comment type="caution">
    <text evidence="2">The sequence shown here is derived from an EMBL/GenBank/DDBJ whole genome shotgun (WGS) entry which is preliminary data.</text>
</comment>
<organism evidence="2 3">
    <name type="scientific">Trifolium medium</name>
    <dbReference type="NCBI Taxonomy" id="97028"/>
    <lineage>
        <taxon>Eukaryota</taxon>
        <taxon>Viridiplantae</taxon>
        <taxon>Streptophyta</taxon>
        <taxon>Embryophyta</taxon>
        <taxon>Tracheophyta</taxon>
        <taxon>Spermatophyta</taxon>
        <taxon>Magnoliopsida</taxon>
        <taxon>eudicotyledons</taxon>
        <taxon>Gunneridae</taxon>
        <taxon>Pentapetalae</taxon>
        <taxon>rosids</taxon>
        <taxon>fabids</taxon>
        <taxon>Fabales</taxon>
        <taxon>Fabaceae</taxon>
        <taxon>Papilionoideae</taxon>
        <taxon>50 kb inversion clade</taxon>
        <taxon>NPAAA clade</taxon>
        <taxon>Hologalegina</taxon>
        <taxon>IRL clade</taxon>
        <taxon>Trifolieae</taxon>
        <taxon>Trifolium</taxon>
    </lineage>
</organism>
<dbReference type="EMBL" id="LXQA010363907">
    <property type="protein sequence ID" value="MCI46871.1"/>
    <property type="molecule type" value="Genomic_DNA"/>
</dbReference>